<organism evidence="1">
    <name type="scientific">Geobacillus stearothermophilus</name>
    <name type="common">Bacillus stearothermophilus</name>
    <dbReference type="NCBI Taxonomy" id="1422"/>
    <lineage>
        <taxon>Bacteria</taxon>
        <taxon>Bacillati</taxon>
        <taxon>Bacillota</taxon>
        <taxon>Bacilli</taxon>
        <taxon>Bacillales</taxon>
        <taxon>Anoxybacillaceae</taxon>
        <taxon>Geobacillus</taxon>
    </lineage>
</organism>
<dbReference type="EMBL" id="AM886060">
    <property type="protein sequence ID" value="CAP08215.1"/>
    <property type="molecule type" value="Genomic_DNA"/>
</dbReference>
<dbReference type="AlphaFoldDB" id="A0A916KNN9"/>
<evidence type="ECO:0000313" key="1">
    <source>
        <dbReference type="EMBL" id="CAP08215.1"/>
    </source>
</evidence>
<accession>A0A916KNN9</accession>
<proteinExistence type="predicted"/>
<geneLocation type="plasmid" evidence="1">
    <name>pGS18</name>
</geneLocation>
<keyword evidence="1" id="KW-0614">Plasmid</keyword>
<name>A0A916KNN9_GEOSE</name>
<sequence>MFDIIGRLRCPVCSKIVRPSDKVFLDIINTIIHQRCYYQNLSRKFLPFKDKGTFQHMLLKYPFLLDDHDNESV</sequence>
<reference evidence="1" key="2">
    <citation type="journal article" date="2008" name="Extremophiles">
        <title>Complete nucleotide sequence of pGS18, a 62.8-kb plasmid from Geobacillus stearothermophilus strain 18.</title>
        <authorList>
            <person name="Stuknyte M."/>
            <person name="Guglielmetti S."/>
            <person name="Mora D."/>
            <person name="Kuisiene N."/>
            <person name="Parini C."/>
            <person name="Citavicius D."/>
        </authorList>
    </citation>
    <scope>NUCLEOTIDE SEQUENCE [LARGE SCALE GENOMIC DNA]</scope>
    <source>
        <strain evidence="1">18</strain>
    </source>
</reference>
<protein>
    <submittedName>
        <fullName evidence="1">Uncharacterized protein</fullName>
    </submittedName>
</protein>
<gene>
    <name evidence="1" type="ORF">pGS18_ORF4</name>
</gene>
<reference evidence="1" key="1">
    <citation type="journal article" date="2007" name="Ann. Microbiol.">
        <title>Identification and in silico characterization of putative conjugative transfer genes on Geobacillus stearothermophilus plasmids.</title>
        <authorList>
            <person name="Stuknyte M."/>
            <person name="Guglielmetti S."/>
            <person name="Ricci G."/>
            <person name="Mora D."/>
            <person name="Kuisiene N."/>
            <person name="Parini C."/>
            <person name="Citavicius D."/>
        </authorList>
    </citation>
    <scope>NUCLEOTIDE SEQUENCE [LARGE SCALE GENOMIC DNA]</scope>
    <source>
        <strain evidence="1">18</strain>
        <plasmid evidence="1">pGS18</plasmid>
    </source>
</reference>